<sequence length="478" mass="54774">MRIWLLHSNEPTLQLLLDRIHIPHGTRLPARLESTCLIYWGCFHPHRQEPLTLQPVKNQLRAAALDKAAVQLRLHGIQSELDGKRQHFSYEYMIPVFHLQALALFQKKTAAFYGRQLPTSMQKPELGGFEEIVVETLSYHAVRSKREAVKALYALGLDYGVVRIGVRSSGELAVLEVQAVPELTVRLAELFAEALQRFADELASSYLQKEEVMLGADPEFLLRDQRGKVVFASKFLEKEGAVGCDAIVLPSFRKIYPLAELRPEPSMELDRLLNHLHRTMHQATRRITDSSLEWLAGGMPVKGFPLGGHLHFSGAWLNHELLRVLDNYLALPLVLIEDTTTADRKPKYGFLGDFRKQRHGGFEYRVLPSWLVSPRVTRGVFAIAKLVVTHYRLLPARPLEDSVIQAAYYEGNKSLIRPLLPALWNDLVRLPSYRKHEVALNTFKSMLLRMQAWDEQRDIRRNWQIGPFHRKEESTVHS</sequence>
<keyword evidence="2" id="KW-1185">Reference proteome</keyword>
<reference evidence="1" key="1">
    <citation type="submission" date="2020-03" db="EMBL/GenBank/DDBJ databases">
        <title>Draft sequencing of Paenibacilllus sp. S3N08.</title>
        <authorList>
            <person name="Kim D.-U."/>
        </authorList>
    </citation>
    <scope>NUCLEOTIDE SEQUENCE</scope>
    <source>
        <strain evidence="1">S3N08</strain>
    </source>
</reference>
<accession>A0ABX0J330</accession>
<evidence type="ECO:0000313" key="2">
    <source>
        <dbReference type="Proteomes" id="UP001165962"/>
    </source>
</evidence>
<proteinExistence type="predicted"/>
<dbReference type="EMBL" id="JAAOIW010000004">
    <property type="protein sequence ID" value="NHN30772.1"/>
    <property type="molecule type" value="Genomic_DNA"/>
</dbReference>
<organism evidence="1 2">
    <name type="scientific">Paenibacillus agricola</name>
    <dbReference type="NCBI Taxonomy" id="2716264"/>
    <lineage>
        <taxon>Bacteria</taxon>
        <taxon>Bacillati</taxon>
        <taxon>Bacillota</taxon>
        <taxon>Bacilli</taxon>
        <taxon>Bacillales</taxon>
        <taxon>Paenibacillaceae</taxon>
        <taxon>Paenibacillus</taxon>
    </lineage>
</organism>
<protein>
    <recommendedName>
        <fullName evidence="3">PhiEco32-like amidoligase-type 2 protein</fullName>
    </recommendedName>
</protein>
<name>A0ABX0J330_9BACL</name>
<dbReference type="RefSeq" id="WP_166150121.1">
    <property type="nucleotide sequence ID" value="NZ_JAAOIW010000004.1"/>
</dbReference>
<comment type="caution">
    <text evidence="1">The sequence shown here is derived from an EMBL/GenBank/DDBJ whole genome shotgun (WGS) entry which is preliminary data.</text>
</comment>
<dbReference type="InterPro" id="IPR025681">
    <property type="entry name" value="COOH-NH2_lig"/>
</dbReference>
<dbReference type="Proteomes" id="UP001165962">
    <property type="component" value="Unassembled WGS sequence"/>
</dbReference>
<evidence type="ECO:0008006" key="3">
    <source>
        <dbReference type="Google" id="ProtNLM"/>
    </source>
</evidence>
<evidence type="ECO:0000313" key="1">
    <source>
        <dbReference type="EMBL" id="NHN30772.1"/>
    </source>
</evidence>
<dbReference type="Pfam" id="PF14395">
    <property type="entry name" value="COOH-NH2_lig"/>
    <property type="match status" value="1"/>
</dbReference>
<gene>
    <name evidence="1" type="ORF">G9U52_13100</name>
</gene>